<dbReference type="NCBIfam" id="TIGR01017">
    <property type="entry name" value="rpsD_bact"/>
    <property type="match status" value="1"/>
</dbReference>
<gene>
    <name evidence="10 13" type="primary">rpsD</name>
    <name evidence="13" type="ORF">SAMEA3545359_01515</name>
</gene>
<evidence type="ECO:0000256" key="2">
    <source>
        <dbReference type="ARBA" id="ARBA00003866"/>
    </source>
</evidence>
<keyword evidence="5 10" id="KW-0694">RNA-binding</keyword>
<reference evidence="13" key="1">
    <citation type="submission" date="2015-09" db="EMBL/GenBank/DDBJ databases">
        <authorList>
            <consortium name="Pathogen Informatics"/>
        </authorList>
    </citation>
    <scope>NUCLEOTIDE SEQUENCE</scope>
    <source>
        <strain evidence="13">2789STDY5834896</strain>
    </source>
</reference>
<dbReference type="AlphaFoldDB" id="A0A1C6IKI1"/>
<comment type="function">
    <text evidence="1 10">With S5 and S12 plays an important role in translational accuracy.</text>
</comment>
<dbReference type="SUPFAM" id="SSF55174">
    <property type="entry name" value="Alpha-L RNA-binding motif"/>
    <property type="match status" value="1"/>
</dbReference>
<dbReference type="InterPro" id="IPR001912">
    <property type="entry name" value="Ribosomal_uS4_N"/>
</dbReference>
<keyword evidence="4 10" id="KW-0699">rRNA-binding</keyword>
<comment type="similarity">
    <text evidence="3 10">Belongs to the universal ribosomal protein uS4 family.</text>
</comment>
<dbReference type="HAMAP" id="MF_01306_B">
    <property type="entry name" value="Ribosomal_uS4_B"/>
    <property type="match status" value="1"/>
</dbReference>
<evidence type="ECO:0000256" key="8">
    <source>
        <dbReference type="ARBA" id="ARBA00025813"/>
    </source>
</evidence>
<protein>
    <recommendedName>
        <fullName evidence="9 10">Small ribosomal subunit protein uS4</fullName>
    </recommendedName>
</protein>
<dbReference type="InterPro" id="IPR022801">
    <property type="entry name" value="Ribosomal_uS4"/>
</dbReference>
<dbReference type="FunFam" id="3.10.290.10:FF:000001">
    <property type="entry name" value="30S ribosomal protein S4"/>
    <property type="match status" value="1"/>
</dbReference>
<dbReference type="Pfam" id="PF00163">
    <property type="entry name" value="Ribosomal_S4"/>
    <property type="match status" value="1"/>
</dbReference>
<keyword evidence="6 10" id="KW-0689">Ribosomal protein</keyword>
<dbReference type="SMART" id="SM01390">
    <property type="entry name" value="Ribosomal_S4"/>
    <property type="match status" value="1"/>
</dbReference>
<feature type="domain" description="RNA-binding S4" evidence="11">
    <location>
        <begin position="98"/>
        <end position="161"/>
    </location>
</feature>
<evidence type="ECO:0000256" key="1">
    <source>
        <dbReference type="ARBA" id="ARBA00003004"/>
    </source>
</evidence>
<proteinExistence type="inferred from homology"/>
<dbReference type="GO" id="GO:0042274">
    <property type="term" value="P:ribosomal small subunit biogenesis"/>
    <property type="evidence" value="ECO:0007669"/>
    <property type="project" value="TreeGrafter"/>
</dbReference>
<keyword evidence="7 10" id="KW-0687">Ribonucleoprotein</keyword>
<dbReference type="GO" id="GO:0015935">
    <property type="term" value="C:small ribosomal subunit"/>
    <property type="evidence" value="ECO:0007669"/>
    <property type="project" value="InterPro"/>
</dbReference>
<comment type="subunit">
    <text evidence="8 10">Part of the 30S ribosomal subunit. Contacts protein S5. The interaction surface between S4 and S5 is involved in control of translational fidelity.</text>
</comment>
<evidence type="ECO:0000313" key="13">
    <source>
        <dbReference type="EMBL" id="SCJ70426.1"/>
    </source>
</evidence>
<evidence type="ECO:0000256" key="7">
    <source>
        <dbReference type="ARBA" id="ARBA00023274"/>
    </source>
</evidence>
<evidence type="ECO:0000256" key="9">
    <source>
        <dbReference type="ARBA" id="ARBA00035254"/>
    </source>
</evidence>
<dbReference type="PANTHER" id="PTHR11831">
    <property type="entry name" value="30S 40S RIBOSOMAL PROTEIN"/>
    <property type="match status" value="1"/>
</dbReference>
<sequence length="208" mass="23812">MARYTGAVCRQCRREGQKLFLKGERCYSDKCAIARRAYAPGQHGQGRKKVSEYGLQMREKQKARRYYGILEGQFAGYYEMAVKSPEVTGTALLKICESRLDNIAYRAGFASSRKEARQLVLHRHFTVNGKRVNIPSYRVKAGDVVAVFDGSKNSTKIKEVAEQNASRPSPVWMDVDRENLKATITRLPNREDIDFEVEEQLIVEYYSK</sequence>
<evidence type="ECO:0000256" key="3">
    <source>
        <dbReference type="ARBA" id="ARBA00007465"/>
    </source>
</evidence>
<evidence type="ECO:0000256" key="4">
    <source>
        <dbReference type="ARBA" id="ARBA00022730"/>
    </source>
</evidence>
<dbReference type="InterPro" id="IPR002942">
    <property type="entry name" value="S4_RNA-bd"/>
</dbReference>
<name>A0A1C6IKI1_9FIRM</name>
<feature type="domain" description="Small ribosomal subunit protein uS4 N-terminal" evidence="12">
    <location>
        <begin position="3"/>
        <end position="97"/>
    </location>
</feature>
<evidence type="ECO:0000256" key="10">
    <source>
        <dbReference type="HAMAP-Rule" id="MF_01306"/>
    </source>
</evidence>
<dbReference type="SMART" id="SM00363">
    <property type="entry name" value="S4"/>
    <property type="match status" value="1"/>
</dbReference>
<evidence type="ECO:0000259" key="12">
    <source>
        <dbReference type="SMART" id="SM01390"/>
    </source>
</evidence>
<dbReference type="PROSITE" id="PS50889">
    <property type="entry name" value="S4"/>
    <property type="match status" value="1"/>
</dbReference>
<dbReference type="Gene3D" id="3.10.290.10">
    <property type="entry name" value="RNA-binding S4 domain"/>
    <property type="match status" value="1"/>
</dbReference>
<evidence type="ECO:0000259" key="11">
    <source>
        <dbReference type="SMART" id="SM00363"/>
    </source>
</evidence>
<dbReference type="GO" id="GO:0006412">
    <property type="term" value="P:translation"/>
    <property type="evidence" value="ECO:0007669"/>
    <property type="project" value="UniProtKB-UniRule"/>
</dbReference>
<evidence type="ECO:0000256" key="5">
    <source>
        <dbReference type="ARBA" id="ARBA00022884"/>
    </source>
</evidence>
<comment type="function">
    <text evidence="2 10">One of the primary rRNA binding proteins, it binds directly to 16S rRNA where it nucleates assembly of the body of the 30S subunit.</text>
</comment>
<dbReference type="FunFam" id="1.10.1050.10:FF:000001">
    <property type="entry name" value="30S ribosomal protein S4"/>
    <property type="match status" value="1"/>
</dbReference>
<dbReference type="InterPro" id="IPR036986">
    <property type="entry name" value="S4_RNA-bd_sf"/>
</dbReference>
<accession>A0A1C6IKI1</accession>
<dbReference type="NCBIfam" id="NF003717">
    <property type="entry name" value="PRK05327.1"/>
    <property type="match status" value="1"/>
</dbReference>
<dbReference type="GO" id="GO:0019843">
    <property type="term" value="F:rRNA binding"/>
    <property type="evidence" value="ECO:0007669"/>
    <property type="project" value="UniProtKB-UniRule"/>
</dbReference>
<evidence type="ECO:0000256" key="6">
    <source>
        <dbReference type="ARBA" id="ARBA00022980"/>
    </source>
</evidence>
<dbReference type="Pfam" id="PF01479">
    <property type="entry name" value="S4"/>
    <property type="match status" value="1"/>
</dbReference>
<organism evidence="13">
    <name type="scientific">uncultured Anaerotruncus sp</name>
    <dbReference type="NCBI Taxonomy" id="905011"/>
    <lineage>
        <taxon>Bacteria</taxon>
        <taxon>Bacillati</taxon>
        <taxon>Bacillota</taxon>
        <taxon>Clostridia</taxon>
        <taxon>Eubacteriales</taxon>
        <taxon>Oscillospiraceae</taxon>
        <taxon>Anaerotruncus</taxon>
        <taxon>environmental samples</taxon>
    </lineage>
</organism>
<dbReference type="Gene3D" id="1.10.1050.10">
    <property type="entry name" value="Ribosomal Protein S4 Delta 41, Chain A, domain 1"/>
    <property type="match status" value="1"/>
</dbReference>
<dbReference type="CDD" id="cd00165">
    <property type="entry name" value="S4"/>
    <property type="match status" value="1"/>
</dbReference>
<dbReference type="PANTHER" id="PTHR11831:SF4">
    <property type="entry name" value="SMALL RIBOSOMAL SUBUNIT PROTEIN US4M"/>
    <property type="match status" value="1"/>
</dbReference>
<dbReference type="GO" id="GO:0003735">
    <property type="term" value="F:structural constituent of ribosome"/>
    <property type="evidence" value="ECO:0007669"/>
    <property type="project" value="InterPro"/>
</dbReference>
<dbReference type="InterPro" id="IPR005709">
    <property type="entry name" value="Ribosomal_uS4_bac-type"/>
</dbReference>
<dbReference type="EMBL" id="FMHG01000001">
    <property type="protein sequence ID" value="SCJ70426.1"/>
    <property type="molecule type" value="Genomic_DNA"/>
</dbReference>